<gene>
    <name evidence="10" type="ORF">HNQ39_005269</name>
</gene>
<dbReference type="EC" id="2.3.1.-" evidence="10"/>
<dbReference type="GO" id="GO:0005886">
    <property type="term" value="C:plasma membrane"/>
    <property type="evidence" value="ECO:0007669"/>
    <property type="project" value="UniProtKB-SubCell"/>
</dbReference>
<dbReference type="InterPro" id="IPR006311">
    <property type="entry name" value="TAT_signal"/>
</dbReference>
<evidence type="ECO:0000313" key="11">
    <source>
        <dbReference type="Proteomes" id="UP000520814"/>
    </source>
</evidence>
<dbReference type="Pfam" id="PF00795">
    <property type="entry name" value="CN_hydrolase"/>
    <property type="match status" value="1"/>
</dbReference>
<evidence type="ECO:0000256" key="8">
    <source>
        <dbReference type="SAM" id="Phobius"/>
    </source>
</evidence>
<keyword evidence="7 10" id="KW-0012">Acyltransferase</keyword>
<keyword evidence="3 10" id="KW-0808">Transferase</keyword>
<dbReference type="PANTHER" id="PTHR38686">
    <property type="entry name" value="APOLIPOPROTEIN N-ACYLTRANSFERASE"/>
    <property type="match status" value="1"/>
</dbReference>
<evidence type="ECO:0000256" key="4">
    <source>
        <dbReference type="ARBA" id="ARBA00022692"/>
    </source>
</evidence>
<evidence type="ECO:0000313" key="10">
    <source>
        <dbReference type="EMBL" id="MBB6053435.1"/>
    </source>
</evidence>
<dbReference type="GO" id="GO:0016410">
    <property type="term" value="F:N-acyltransferase activity"/>
    <property type="evidence" value="ECO:0007669"/>
    <property type="project" value="InterPro"/>
</dbReference>
<evidence type="ECO:0000256" key="3">
    <source>
        <dbReference type="ARBA" id="ARBA00022679"/>
    </source>
</evidence>
<evidence type="ECO:0000256" key="7">
    <source>
        <dbReference type="ARBA" id="ARBA00023315"/>
    </source>
</evidence>
<keyword evidence="5 8" id="KW-1133">Transmembrane helix</keyword>
<keyword evidence="10" id="KW-0449">Lipoprotein</keyword>
<dbReference type="InterPro" id="IPR036526">
    <property type="entry name" value="C-N_Hydrolase_sf"/>
</dbReference>
<comment type="caution">
    <text evidence="10">The sequence shown here is derived from an EMBL/GenBank/DDBJ whole genome shotgun (WGS) entry which is preliminary data.</text>
</comment>
<dbReference type="GO" id="GO:0042158">
    <property type="term" value="P:lipoprotein biosynthetic process"/>
    <property type="evidence" value="ECO:0007669"/>
    <property type="project" value="InterPro"/>
</dbReference>
<dbReference type="InterPro" id="IPR004563">
    <property type="entry name" value="Apolipo_AcylTrfase"/>
</dbReference>
<dbReference type="Gene3D" id="3.60.110.10">
    <property type="entry name" value="Carbon-nitrogen hydrolase"/>
    <property type="match status" value="1"/>
</dbReference>
<keyword evidence="4 8" id="KW-0812">Transmembrane</keyword>
<evidence type="ECO:0000256" key="6">
    <source>
        <dbReference type="ARBA" id="ARBA00023136"/>
    </source>
</evidence>
<keyword evidence="11" id="KW-1185">Reference proteome</keyword>
<dbReference type="Pfam" id="PF20154">
    <property type="entry name" value="LNT_N"/>
    <property type="match status" value="1"/>
</dbReference>
<name>A0A7W9SV57_ARMRO</name>
<accession>A0A7W9SV57</accession>
<evidence type="ECO:0000256" key="2">
    <source>
        <dbReference type="ARBA" id="ARBA00022475"/>
    </source>
</evidence>
<evidence type="ECO:0000256" key="5">
    <source>
        <dbReference type="ARBA" id="ARBA00022989"/>
    </source>
</evidence>
<dbReference type="Proteomes" id="UP000520814">
    <property type="component" value="Unassembled WGS sequence"/>
</dbReference>
<dbReference type="SUPFAM" id="SSF56317">
    <property type="entry name" value="Carbon-nitrogen hydrolase"/>
    <property type="match status" value="1"/>
</dbReference>
<protein>
    <submittedName>
        <fullName evidence="10">Apolipoprotein N-acyltransferase</fullName>
        <ecNumber evidence="10">2.3.1.-</ecNumber>
    </submittedName>
</protein>
<organism evidence="10 11">
    <name type="scientific">Armatimonas rosea</name>
    <dbReference type="NCBI Taxonomy" id="685828"/>
    <lineage>
        <taxon>Bacteria</taxon>
        <taxon>Bacillati</taxon>
        <taxon>Armatimonadota</taxon>
        <taxon>Armatimonadia</taxon>
        <taxon>Armatimonadales</taxon>
        <taxon>Armatimonadaceae</taxon>
        <taxon>Armatimonas</taxon>
    </lineage>
</organism>
<dbReference type="RefSeq" id="WP_184203528.1">
    <property type="nucleotide sequence ID" value="NZ_JACHGW010000006.1"/>
</dbReference>
<dbReference type="InterPro" id="IPR045378">
    <property type="entry name" value="LNT_N"/>
</dbReference>
<proteinExistence type="predicted"/>
<feature type="domain" description="CN hydrolase" evidence="9">
    <location>
        <begin position="180"/>
        <end position="411"/>
    </location>
</feature>
<comment type="subcellular location">
    <subcellularLocation>
        <location evidence="1">Cell membrane</location>
        <topology evidence="1">Multi-pass membrane protein</topology>
    </subcellularLocation>
</comment>
<evidence type="ECO:0000259" key="9">
    <source>
        <dbReference type="PROSITE" id="PS50263"/>
    </source>
</evidence>
<dbReference type="PROSITE" id="PS51318">
    <property type="entry name" value="TAT"/>
    <property type="match status" value="1"/>
</dbReference>
<sequence length="449" mass="48354">MALSRRLLLATLSGVLLAAAFPPYHFPYFLPLALAALLKALDGATPRQGFFVGLLSAGIHTGATLFWLSNLFAAAVLPLCVILSLFPILFCMLWARCQSVLPRVATAVLWVGLEFFRAEPFVLNFGWPTLGYAVAGRPVFAPLTATLGVYGISSLVVALGTLRGRALAITTALWAVACLIRLPAPVPERPLTVLLVQARSGDEEALFEQSAGAKADVIVWPEHAFHSDPRQPGRFRFNNFWPRLQALAKSSGAHLVLGAHVARQGEDPEKIFDNAALVLTPTGELAGIHVKNHPVHFLTDGVASTVAKAIPTTLGRIGTPICFDNDYPEVDRRMVQDGAEVFLVPNMDPDEWGPVQHAQHSLLFAMRAMENGRWLARADVDGGTSAVAPNGVEVGHVKNGEPQTLMVRVGRTTHRTLYGLGGWVFGPLCLFGALGCTGFGLWKGRRASP</sequence>
<dbReference type="EMBL" id="JACHGW010000006">
    <property type="protein sequence ID" value="MBB6053435.1"/>
    <property type="molecule type" value="Genomic_DNA"/>
</dbReference>
<feature type="transmembrane region" description="Helical" evidence="8">
    <location>
        <begin position="417"/>
        <end position="442"/>
    </location>
</feature>
<reference evidence="10 11" key="1">
    <citation type="submission" date="2020-08" db="EMBL/GenBank/DDBJ databases">
        <title>Genomic Encyclopedia of Type Strains, Phase IV (KMG-IV): sequencing the most valuable type-strain genomes for metagenomic binning, comparative biology and taxonomic classification.</title>
        <authorList>
            <person name="Goeker M."/>
        </authorList>
    </citation>
    <scope>NUCLEOTIDE SEQUENCE [LARGE SCALE GENOMIC DNA]</scope>
    <source>
        <strain evidence="10 11">DSM 23562</strain>
    </source>
</reference>
<feature type="transmembrane region" description="Helical" evidence="8">
    <location>
        <begin position="71"/>
        <end position="95"/>
    </location>
</feature>
<keyword evidence="6 8" id="KW-0472">Membrane</keyword>
<feature type="transmembrane region" description="Helical" evidence="8">
    <location>
        <begin position="107"/>
        <end position="127"/>
    </location>
</feature>
<evidence type="ECO:0000256" key="1">
    <source>
        <dbReference type="ARBA" id="ARBA00004651"/>
    </source>
</evidence>
<dbReference type="InterPro" id="IPR003010">
    <property type="entry name" value="C-N_Hydrolase"/>
</dbReference>
<dbReference type="PROSITE" id="PS50263">
    <property type="entry name" value="CN_HYDROLASE"/>
    <property type="match status" value="1"/>
</dbReference>
<dbReference type="AlphaFoldDB" id="A0A7W9SV57"/>
<keyword evidence="2" id="KW-1003">Cell membrane</keyword>
<dbReference type="PANTHER" id="PTHR38686:SF1">
    <property type="entry name" value="APOLIPOPROTEIN N-ACYLTRANSFERASE"/>
    <property type="match status" value="1"/>
</dbReference>
<feature type="transmembrane region" description="Helical" evidence="8">
    <location>
        <begin position="139"/>
        <end position="159"/>
    </location>
</feature>